<evidence type="ECO:0000313" key="2">
    <source>
        <dbReference type="Proteomes" id="UP001314170"/>
    </source>
</evidence>
<gene>
    <name evidence="1" type="ORF">DCAF_LOCUS22053</name>
</gene>
<proteinExistence type="predicted"/>
<accession>A0AAV1SHK8</accession>
<reference evidence="1 2" key="1">
    <citation type="submission" date="2024-01" db="EMBL/GenBank/DDBJ databases">
        <authorList>
            <person name="Waweru B."/>
        </authorList>
    </citation>
    <scope>NUCLEOTIDE SEQUENCE [LARGE SCALE GENOMIC DNA]</scope>
</reference>
<name>A0AAV1SHK8_9ROSI</name>
<organism evidence="1 2">
    <name type="scientific">Dovyalis caffra</name>
    <dbReference type="NCBI Taxonomy" id="77055"/>
    <lineage>
        <taxon>Eukaryota</taxon>
        <taxon>Viridiplantae</taxon>
        <taxon>Streptophyta</taxon>
        <taxon>Embryophyta</taxon>
        <taxon>Tracheophyta</taxon>
        <taxon>Spermatophyta</taxon>
        <taxon>Magnoliopsida</taxon>
        <taxon>eudicotyledons</taxon>
        <taxon>Gunneridae</taxon>
        <taxon>Pentapetalae</taxon>
        <taxon>rosids</taxon>
        <taxon>fabids</taxon>
        <taxon>Malpighiales</taxon>
        <taxon>Salicaceae</taxon>
        <taxon>Flacourtieae</taxon>
        <taxon>Dovyalis</taxon>
    </lineage>
</organism>
<dbReference type="AlphaFoldDB" id="A0AAV1SHK8"/>
<dbReference type="EMBL" id="CAWUPB010001173">
    <property type="protein sequence ID" value="CAK7349339.1"/>
    <property type="molecule type" value="Genomic_DNA"/>
</dbReference>
<protein>
    <submittedName>
        <fullName evidence="1">Uncharacterized protein</fullName>
    </submittedName>
</protein>
<evidence type="ECO:0000313" key="1">
    <source>
        <dbReference type="EMBL" id="CAK7349339.1"/>
    </source>
</evidence>
<sequence length="97" mass="11414">MHEMLPRPAERYRKQYVKGSMEDESGPKLRSISEMATAEDYVDWFLFLSSPDEASDSTLQQLAHFSWLTPHRHVYPSVDNPKKDMKPKYLWIQCIVP</sequence>
<dbReference type="Proteomes" id="UP001314170">
    <property type="component" value="Unassembled WGS sequence"/>
</dbReference>
<keyword evidence="2" id="KW-1185">Reference proteome</keyword>
<comment type="caution">
    <text evidence="1">The sequence shown here is derived from an EMBL/GenBank/DDBJ whole genome shotgun (WGS) entry which is preliminary data.</text>
</comment>